<dbReference type="AlphaFoldDB" id="A0A9X3MAF7"/>
<evidence type="ECO:0000313" key="7">
    <source>
        <dbReference type="Proteomes" id="UP001146505"/>
    </source>
</evidence>
<gene>
    <name evidence="6" type="ORF">L8U58_09065</name>
</gene>
<evidence type="ECO:0000256" key="1">
    <source>
        <dbReference type="ARBA" id="ARBA00022630"/>
    </source>
</evidence>
<evidence type="ECO:0000256" key="4">
    <source>
        <dbReference type="SAM" id="MobiDB-lite"/>
    </source>
</evidence>
<protein>
    <submittedName>
        <fullName evidence="6">NAD(P)/FAD-dependent oxidoreductase</fullName>
    </submittedName>
</protein>
<dbReference type="InterPro" id="IPR036188">
    <property type="entry name" value="FAD/NAD-bd_sf"/>
</dbReference>
<keyword evidence="7" id="KW-1185">Reference proteome</keyword>
<feature type="region of interest" description="Disordered" evidence="4">
    <location>
        <begin position="210"/>
        <end position="234"/>
    </location>
</feature>
<dbReference type="SUPFAM" id="SSF51905">
    <property type="entry name" value="FAD/NAD(P)-binding domain"/>
    <property type="match status" value="1"/>
</dbReference>
<keyword evidence="1" id="KW-0285">Flavoprotein</keyword>
<sequence>MENNTAKPLDALIVGGGFAGTAAGVTLARAQRRVAIVDSGKPRNRFSAHAHGIMGRDGVNPMELLDQGRSEFASFGGEVIPGEVTALDKVGSANSAWKATTTDGQELLARQVLVATGITDELPDVPGLTELWGSRVFHCPYCHGYEVRGRDLAVIGGKNPGFTMHMVHLMRKWTDRVTFFTNGLSLDEADRALFEKRGVVLMDAPVSGVQPDPASDTGVLVSTSDPSSSDGSASTTRAFEACFTGPDFHPNDQLLLAARCESENGWVVRQPRGQTSVAGLWTAGNVTSSPDQVSQAMGTGVATAIAIDQFLLHEEMQQVRGQAHE</sequence>
<feature type="domain" description="FAD/NAD(P)-binding" evidence="5">
    <location>
        <begin position="10"/>
        <end position="300"/>
    </location>
</feature>
<dbReference type="InterPro" id="IPR023753">
    <property type="entry name" value="FAD/NAD-binding_dom"/>
</dbReference>
<accession>A0A9X3MAF7</accession>
<comment type="caution">
    <text evidence="6">The sequence shown here is derived from an EMBL/GenBank/DDBJ whole genome shotgun (WGS) entry which is preliminary data.</text>
</comment>
<evidence type="ECO:0000256" key="3">
    <source>
        <dbReference type="ARBA" id="ARBA00048132"/>
    </source>
</evidence>
<dbReference type="PRINTS" id="PR00368">
    <property type="entry name" value="FADPNR"/>
</dbReference>
<feature type="compositionally biased region" description="Low complexity" evidence="4">
    <location>
        <begin position="222"/>
        <end position="234"/>
    </location>
</feature>
<reference evidence="6" key="1">
    <citation type="submission" date="2022-02" db="EMBL/GenBank/DDBJ databases">
        <title>Corynebacterium sp. from urogenital microbiome.</title>
        <authorList>
            <person name="Cappelli E.A."/>
            <person name="Ribeiro T.G."/>
            <person name="Peixe L."/>
        </authorList>
    </citation>
    <scope>NUCLEOTIDE SEQUENCE</scope>
    <source>
        <strain evidence="6">C9Ua_112</strain>
    </source>
</reference>
<name>A0A9X3MAF7_9CORY</name>
<keyword evidence="2" id="KW-0560">Oxidoreductase</keyword>
<comment type="catalytic activity">
    <reaction evidence="3">
        <text>[thioredoxin]-dithiol + NADP(+) = [thioredoxin]-disulfide + NADPH + H(+)</text>
        <dbReference type="Rhea" id="RHEA:20345"/>
        <dbReference type="Rhea" id="RHEA-COMP:10698"/>
        <dbReference type="Rhea" id="RHEA-COMP:10700"/>
        <dbReference type="ChEBI" id="CHEBI:15378"/>
        <dbReference type="ChEBI" id="CHEBI:29950"/>
        <dbReference type="ChEBI" id="CHEBI:50058"/>
        <dbReference type="ChEBI" id="CHEBI:57783"/>
        <dbReference type="ChEBI" id="CHEBI:58349"/>
        <dbReference type="EC" id="1.8.1.9"/>
    </reaction>
</comment>
<dbReference type="PRINTS" id="PR00469">
    <property type="entry name" value="PNDRDTASEII"/>
</dbReference>
<evidence type="ECO:0000313" key="6">
    <source>
        <dbReference type="EMBL" id="MCZ9305668.1"/>
    </source>
</evidence>
<organism evidence="6 7">
    <name type="scientific">Corynebacterium macclintockiae</name>
    <dbReference type="NCBI Taxonomy" id="2913501"/>
    <lineage>
        <taxon>Bacteria</taxon>
        <taxon>Bacillati</taxon>
        <taxon>Actinomycetota</taxon>
        <taxon>Actinomycetes</taxon>
        <taxon>Mycobacteriales</taxon>
        <taxon>Corynebacteriaceae</taxon>
        <taxon>Corynebacterium</taxon>
    </lineage>
</organism>
<dbReference type="GeneID" id="301813705"/>
<evidence type="ECO:0000259" key="5">
    <source>
        <dbReference type="Pfam" id="PF07992"/>
    </source>
</evidence>
<dbReference type="GO" id="GO:0004791">
    <property type="term" value="F:thioredoxin-disulfide reductase (NADPH) activity"/>
    <property type="evidence" value="ECO:0007669"/>
    <property type="project" value="UniProtKB-EC"/>
</dbReference>
<dbReference type="Pfam" id="PF07992">
    <property type="entry name" value="Pyr_redox_2"/>
    <property type="match status" value="1"/>
</dbReference>
<dbReference type="InterPro" id="IPR050097">
    <property type="entry name" value="Ferredoxin-NADP_redctase_2"/>
</dbReference>
<dbReference type="Gene3D" id="3.50.50.60">
    <property type="entry name" value="FAD/NAD(P)-binding domain"/>
    <property type="match status" value="2"/>
</dbReference>
<dbReference type="PANTHER" id="PTHR48105">
    <property type="entry name" value="THIOREDOXIN REDUCTASE 1-RELATED-RELATED"/>
    <property type="match status" value="1"/>
</dbReference>
<evidence type="ECO:0000256" key="2">
    <source>
        <dbReference type="ARBA" id="ARBA00023002"/>
    </source>
</evidence>
<dbReference type="EMBL" id="JAKMUV010000013">
    <property type="protein sequence ID" value="MCZ9305668.1"/>
    <property type="molecule type" value="Genomic_DNA"/>
</dbReference>
<dbReference type="RefSeq" id="WP_269955179.1">
    <property type="nucleotide sequence ID" value="NZ_JAKMUV010000013.1"/>
</dbReference>
<dbReference type="Proteomes" id="UP001146505">
    <property type="component" value="Unassembled WGS sequence"/>
</dbReference>
<proteinExistence type="predicted"/>